<dbReference type="Pfam" id="PF05130">
    <property type="entry name" value="FlgN"/>
    <property type="match status" value="1"/>
</dbReference>
<proteinExistence type="predicted"/>
<keyword evidence="4" id="KW-1185">Reference proteome</keyword>
<accession>A0A1G9RCY0</accession>
<evidence type="ECO:0000256" key="1">
    <source>
        <dbReference type="ARBA" id="ARBA00022795"/>
    </source>
</evidence>
<dbReference type="Gene3D" id="1.20.58.300">
    <property type="entry name" value="FlgN-like"/>
    <property type="match status" value="1"/>
</dbReference>
<protein>
    <submittedName>
        <fullName evidence="3">FlgN protein</fullName>
    </submittedName>
</protein>
<dbReference type="GO" id="GO:0044780">
    <property type="term" value="P:bacterial-type flagellum assembly"/>
    <property type="evidence" value="ECO:0007669"/>
    <property type="project" value="InterPro"/>
</dbReference>
<name>A0A1G9RCY0_9BACI</name>
<feature type="compositionally biased region" description="Low complexity" evidence="2">
    <location>
        <begin position="148"/>
        <end position="157"/>
    </location>
</feature>
<dbReference type="InterPro" id="IPR007809">
    <property type="entry name" value="FlgN-like"/>
</dbReference>
<dbReference type="RefSeq" id="WP_074598610.1">
    <property type="nucleotide sequence ID" value="NZ_FNHF01000002.1"/>
</dbReference>
<reference evidence="4" key="1">
    <citation type="submission" date="2016-10" db="EMBL/GenBank/DDBJ databases">
        <authorList>
            <person name="Varghese N."/>
            <person name="Submissions S."/>
        </authorList>
    </citation>
    <scope>NUCLEOTIDE SEQUENCE [LARGE SCALE GENOMIC DNA]</scope>
    <source>
        <strain evidence="4">CGMCC 1.6199</strain>
    </source>
</reference>
<keyword evidence="1" id="KW-1005">Bacterial flagellum biogenesis</keyword>
<sequence>MSVQPVVESLQRLIKLHESLLTLSKEKTETLKDGDTDKLQTLMLQERKHVQAINQVEKQRQQEVGEWASEAEIEPEAATVSVILESLEDKQEKIDLESRFLKLTNVLYDLKQQENLNRDLTKQSLQFIQMSIDMMDPSLKNMNYGNTKSQQQPQPSKRSLFDSKA</sequence>
<dbReference type="AlphaFoldDB" id="A0A1G9RCY0"/>
<dbReference type="STRING" id="482461.SAMN05216244_1931"/>
<evidence type="ECO:0000313" key="4">
    <source>
        <dbReference type="Proteomes" id="UP000182347"/>
    </source>
</evidence>
<dbReference type="OrthoDB" id="2381500at2"/>
<dbReference type="Proteomes" id="UP000182347">
    <property type="component" value="Unassembled WGS sequence"/>
</dbReference>
<feature type="region of interest" description="Disordered" evidence="2">
    <location>
        <begin position="139"/>
        <end position="165"/>
    </location>
</feature>
<evidence type="ECO:0000313" key="3">
    <source>
        <dbReference type="EMBL" id="SDM21021.1"/>
    </source>
</evidence>
<organism evidence="3 4">
    <name type="scientific">Sediminibacillus halophilus</name>
    <dbReference type="NCBI Taxonomy" id="482461"/>
    <lineage>
        <taxon>Bacteria</taxon>
        <taxon>Bacillati</taxon>
        <taxon>Bacillota</taxon>
        <taxon>Bacilli</taxon>
        <taxon>Bacillales</taxon>
        <taxon>Bacillaceae</taxon>
        <taxon>Sediminibacillus</taxon>
    </lineage>
</organism>
<dbReference type="InterPro" id="IPR036679">
    <property type="entry name" value="FlgN-like_sf"/>
</dbReference>
<dbReference type="EMBL" id="FNHF01000002">
    <property type="protein sequence ID" value="SDM21021.1"/>
    <property type="molecule type" value="Genomic_DNA"/>
</dbReference>
<evidence type="ECO:0000256" key="2">
    <source>
        <dbReference type="SAM" id="MobiDB-lite"/>
    </source>
</evidence>
<gene>
    <name evidence="3" type="ORF">SAMN05216244_1931</name>
</gene>
<dbReference type="SUPFAM" id="SSF140566">
    <property type="entry name" value="FlgN-like"/>
    <property type="match status" value="1"/>
</dbReference>